<organism evidence="13 14">
    <name type="scientific">Vibrio marisflavi CECT 7928</name>
    <dbReference type="NCBI Taxonomy" id="634439"/>
    <lineage>
        <taxon>Bacteria</taxon>
        <taxon>Pseudomonadati</taxon>
        <taxon>Pseudomonadota</taxon>
        <taxon>Gammaproteobacteria</taxon>
        <taxon>Vibrionales</taxon>
        <taxon>Vibrionaceae</taxon>
        <taxon>Vibrio</taxon>
    </lineage>
</organism>
<keyword evidence="9" id="KW-0472">Membrane</keyword>
<evidence type="ECO:0000256" key="7">
    <source>
        <dbReference type="ARBA" id="ARBA00022927"/>
    </source>
</evidence>
<comment type="similarity">
    <text evidence="2 10">Belongs to the GSP L family.</text>
</comment>
<dbReference type="InterPro" id="IPR043129">
    <property type="entry name" value="ATPase_NBD"/>
</dbReference>
<keyword evidence="14" id="KW-1185">Reference proteome</keyword>
<keyword evidence="6" id="KW-0812">Transmembrane</keyword>
<dbReference type="SUPFAM" id="SSF53067">
    <property type="entry name" value="Actin-like ATPase domain"/>
    <property type="match status" value="2"/>
</dbReference>
<dbReference type="NCBIfam" id="TIGR01709">
    <property type="entry name" value="typeII_sec_gspL"/>
    <property type="match status" value="1"/>
</dbReference>
<dbReference type="Gene3D" id="3.30.420.370">
    <property type="match status" value="1"/>
</dbReference>
<protein>
    <recommendedName>
        <fullName evidence="10">Type II secretion system protein L</fullName>
        <shortName evidence="10">T2SS protein L</shortName>
    </recommendedName>
</protein>
<name>A0ABM9A8Y0_9VIBR</name>
<evidence type="ECO:0000256" key="9">
    <source>
        <dbReference type="ARBA" id="ARBA00023136"/>
    </source>
</evidence>
<comment type="function">
    <text evidence="10">Inner membrane component of the type II secretion system required for the energy-dependent secretion of extracellular factors such as proteases and toxins from the periplasm.</text>
</comment>
<dbReference type="Proteomes" id="UP000838748">
    <property type="component" value="Unassembled WGS sequence"/>
</dbReference>
<sequence>MSECLIVRLSSQKTAPIRWAVWSLSQNSAVETGEFASWDDLSEIQQHAEQRPITLLLDTADVILSEVEIPPGAARQLEGLVPYLLEDDLAQDVDELHFSVLSKKGQQAYVCGVSRVWLSEILAEFASLGLEVKRVLPDVLALPIPESGLSAVENQGQWLIRKGEYLGVSVESAWLESVKGSDWVKVENEFLALDSYSSLPELSEKEGQLWQVKQQQPALELLAGQAAQSSFNLLTGAFKPRSALLKHWKVWQKTAIAAAVLIVIMTGYNLLKVNQYENQASAYRAESERIFREVFPNRRRIPTISYLKRLMEEEVQHLSGTTNDASLLVWLNKLPETVGSVPGMQLQSIKYDSGRGELRIEATSKDFQSFEKARIALQKQFKVQEGQLGRDGEVVSGTFLLTQKGG</sequence>
<comment type="subcellular location">
    <subcellularLocation>
        <location evidence="1">Cell inner membrane</location>
        <topology evidence="1">Single-pass membrane protein</topology>
    </subcellularLocation>
</comment>
<evidence type="ECO:0000256" key="8">
    <source>
        <dbReference type="ARBA" id="ARBA00022989"/>
    </source>
</evidence>
<dbReference type="Pfam" id="PF12693">
    <property type="entry name" value="GspL_C"/>
    <property type="match status" value="1"/>
</dbReference>
<dbReference type="InterPro" id="IPR007812">
    <property type="entry name" value="T2SS_protein-GspL"/>
</dbReference>
<gene>
    <name evidence="13" type="primary">epsL</name>
    <name evidence="13" type="ORF">VMF7928_03887</name>
</gene>
<dbReference type="CDD" id="cd24017">
    <property type="entry name" value="ASKHA_T2SSL_N"/>
    <property type="match status" value="1"/>
</dbReference>
<keyword evidence="3 10" id="KW-0813">Transport</keyword>
<evidence type="ECO:0000256" key="5">
    <source>
        <dbReference type="ARBA" id="ARBA00022519"/>
    </source>
</evidence>
<keyword evidence="7 10" id="KW-0653">Protein transport</keyword>
<dbReference type="EMBL" id="CAKLDM010000002">
    <property type="protein sequence ID" value="CAH0541856.1"/>
    <property type="molecule type" value="Genomic_DNA"/>
</dbReference>
<keyword evidence="8" id="KW-1133">Transmembrane helix</keyword>
<dbReference type="Pfam" id="PF05134">
    <property type="entry name" value="T2SSL"/>
    <property type="match status" value="1"/>
</dbReference>
<dbReference type="InterPro" id="IPR025691">
    <property type="entry name" value="GspL_pp_dom"/>
</dbReference>
<feature type="domain" description="GspL cytoplasmic actin-ATPase-like" evidence="11">
    <location>
        <begin position="5"/>
        <end position="241"/>
    </location>
</feature>
<accession>A0ABM9A8Y0</accession>
<reference evidence="13" key="1">
    <citation type="submission" date="2021-11" db="EMBL/GenBank/DDBJ databases">
        <authorList>
            <person name="Rodrigo-Torres L."/>
            <person name="Arahal R. D."/>
            <person name="Lucena T."/>
        </authorList>
    </citation>
    <scope>NUCLEOTIDE SEQUENCE</scope>
    <source>
        <strain evidence="13">CECT 7928</strain>
    </source>
</reference>
<evidence type="ECO:0000259" key="12">
    <source>
        <dbReference type="Pfam" id="PF12693"/>
    </source>
</evidence>
<keyword evidence="5" id="KW-0997">Cell inner membrane</keyword>
<dbReference type="Gene3D" id="3.30.420.380">
    <property type="match status" value="1"/>
</dbReference>
<evidence type="ECO:0000256" key="10">
    <source>
        <dbReference type="PIRNR" id="PIRNR015761"/>
    </source>
</evidence>
<evidence type="ECO:0000313" key="14">
    <source>
        <dbReference type="Proteomes" id="UP000838748"/>
    </source>
</evidence>
<dbReference type="RefSeq" id="WP_237363327.1">
    <property type="nucleotide sequence ID" value="NZ_CAKLDM010000002.1"/>
</dbReference>
<dbReference type="InterPro" id="IPR024230">
    <property type="entry name" value="GspL_cyto_dom"/>
</dbReference>
<evidence type="ECO:0000256" key="4">
    <source>
        <dbReference type="ARBA" id="ARBA00022475"/>
    </source>
</evidence>
<evidence type="ECO:0000256" key="3">
    <source>
        <dbReference type="ARBA" id="ARBA00022448"/>
    </source>
</evidence>
<keyword evidence="4" id="KW-1003">Cell membrane</keyword>
<comment type="caution">
    <text evidence="13">The sequence shown here is derived from an EMBL/GenBank/DDBJ whole genome shotgun (WGS) entry which is preliminary data.</text>
</comment>
<evidence type="ECO:0000259" key="11">
    <source>
        <dbReference type="Pfam" id="PF05134"/>
    </source>
</evidence>
<dbReference type="Gene3D" id="3.30.1360.100">
    <property type="entry name" value="General secretion pathway protein M, EpsM"/>
    <property type="match status" value="1"/>
</dbReference>
<evidence type="ECO:0000256" key="6">
    <source>
        <dbReference type="ARBA" id="ARBA00022692"/>
    </source>
</evidence>
<proteinExistence type="inferred from homology"/>
<evidence type="ECO:0000313" key="13">
    <source>
        <dbReference type="EMBL" id="CAH0541856.1"/>
    </source>
</evidence>
<feature type="domain" description="GspL periplasmic" evidence="12">
    <location>
        <begin position="246"/>
        <end position="403"/>
    </location>
</feature>
<evidence type="ECO:0000256" key="1">
    <source>
        <dbReference type="ARBA" id="ARBA00004377"/>
    </source>
</evidence>
<dbReference type="PIRSF" id="PIRSF015761">
    <property type="entry name" value="Protein_L"/>
    <property type="match status" value="1"/>
</dbReference>
<evidence type="ECO:0000256" key="2">
    <source>
        <dbReference type="ARBA" id="ARBA00005318"/>
    </source>
</evidence>